<sequence>MANASAKQQIFNAIHSNTNHQYALEKYNQRLAAELQEIDRLLAAADIGDSDDEVGDVEIQGAIRPAGPIPETEFLIPASPFYNEGIKRSRYINFTVTHPMKPKELEVLTEAVTSEFRRLKALDSMGHGINEPIDLTADVGKLNWKDDC</sequence>
<dbReference type="OrthoDB" id="2143914at2759"/>
<dbReference type="EMBL" id="ML769956">
    <property type="protein sequence ID" value="KAE9385674.1"/>
    <property type="molecule type" value="Genomic_DNA"/>
</dbReference>
<accession>A0A6A4GK93</accession>
<dbReference type="AlphaFoldDB" id="A0A6A4GK93"/>
<organism evidence="1 2">
    <name type="scientific">Gymnopus androsaceus JB14</name>
    <dbReference type="NCBI Taxonomy" id="1447944"/>
    <lineage>
        <taxon>Eukaryota</taxon>
        <taxon>Fungi</taxon>
        <taxon>Dikarya</taxon>
        <taxon>Basidiomycota</taxon>
        <taxon>Agaricomycotina</taxon>
        <taxon>Agaricomycetes</taxon>
        <taxon>Agaricomycetidae</taxon>
        <taxon>Agaricales</taxon>
        <taxon>Marasmiineae</taxon>
        <taxon>Omphalotaceae</taxon>
        <taxon>Gymnopus</taxon>
    </lineage>
</organism>
<name>A0A6A4GK93_9AGAR</name>
<keyword evidence="2" id="KW-1185">Reference proteome</keyword>
<protein>
    <submittedName>
        <fullName evidence="1">Uncharacterized protein</fullName>
    </submittedName>
</protein>
<proteinExistence type="predicted"/>
<evidence type="ECO:0000313" key="1">
    <source>
        <dbReference type="EMBL" id="KAE9385674.1"/>
    </source>
</evidence>
<reference evidence="1" key="1">
    <citation type="journal article" date="2019" name="Environ. Microbiol.">
        <title>Fungal ecological strategies reflected in gene transcription - a case study of two litter decomposers.</title>
        <authorList>
            <person name="Barbi F."/>
            <person name="Kohler A."/>
            <person name="Barry K."/>
            <person name="Baskaran P."/>
            <person name="Daum C."/>
            <person name="Fauchery L."/>
            <person name="Ihrmark K."/>
            <person name="Kuo A."/>
            <person name="LaButti K."/>
            <person name="Lipzen A."/>
            <person name="Morin E."/>
            <person name="Grigoriev I.V."/>
            <person name="Henrissat B."/>
            <person name="Lindahl B."/>
            <person name="Martin F."/>
        </authorList>
    </citation>
    <scope>NUCLEOTIDE SEQUENCE</scope>
    <source>
        <strain evidence="1">JB14</strain>
    </source>
</reference>
<gene>
    <name evidence="1" type="ORF">BT96DRAFT_571991</name>
</gene>
<evidence type="ECO:0000313" key="2">
    <source>
        <dbReference type="Proteomes" id="UP000799118"/>
    </source>
</evidence>
<dbReference type="Proteomes" id="UP000799118">
    <property type="component" value="Unassembled WGS sequence"/>
</dbReference>